<reference evidence="2 3" key="1">
    <citation type="journal article" date="2017" name="Gigascience">
        <title>Draft genome of the honey bee ectoparasitic mite, Tropilaelaps mercedesae, is shaped by the parasitic life history.</title>
        <authorList>
            <person name="Dong X."/>
            <person name="Armstrong S.D."/>
            <person name="Xia D."/>
            <person name="Makepeace B.L."/>
            <person name="Darby A.C."/>
            <person name="Kadowaki T."/>
        </authorList>
    </citation>
    <scope>NUCLEOTIDE SEQUENCE [LARGE SCALE GENOMIC DNA]</scope>
    <source>
        <strain evidence="2">Wuxi-XJTLU</strain>
    </source>
</reference>
<keyword evidence="1" id="KW-0732">Signal</keyword>
<dbReference type="AlphaFoldDB" id="A0A1V9XSZ9"/>
<proteinExistence type="predicted"/>
<dbReference type="EMBL" id="MNPL01004662">
    <property type="protein sequence ID" value="OQR76571.1"/>
    <property type="molecule type" value="Genomic_DNA"/>
</dbReference>
<feature type="signal peptide" evidence="1">
    <location>
        <begin position="1"/>
        <end position="21"/>
    </location>
</feature>
<dbReference type="InParanoid" id="A0A1V9XSZ9"/>
<gene>
    <name evidence="2" type="ORF">BIW11_07698</name>
</gene>
<evidence type="ECO:0000256" key="1">
    <source>
        <dbReference type="SAM" id="SignalP"/>
    </source>
</evidence>
<comment type="caution">
    <text evidence="2">The sequence shown here is derived from an EMBL/GenBank/DDBJ whole genome shotgun (WGS) entry which is preliminary data.</text>
</comment>
<evidence type="ECO:0000313" key="3">
    <source>
        <dbReference type="Proteomes" id="UP000192247"/>
    </source>
</evidence>
<protein>
    <submittedName>
        <fullName evidence="2">Uncharacterized protein</fullName>
    </submittedName>
</protein>
<dbReference type="Proteomes" id="UP000192247">
    <property type="component" value="Unassembled WGS sequence"/>
</dbReference>
<feature type="chain" id="PRO_5013297539" evidence="1">
    <location>
        <begin position="22"/>
        <end position="57"/>
    </location>
</feature>
<name>A0A1V9XSZ9_9ACAR</name>
<accession>A0A1V9XSZ9</accession>
<sequence>MLKVLSSVFLLAVCIVVAAVAVTPSGGQVIRLGYYPHAYSYGLGYPYATYAGYAYAP</sequence>
<feature type="non-terminal residue" evidence="2">
    <location>
        <position position="57"/>
    </location>
</feature>
<organism evidence="2 3">
    <name type="scientific">Tropilaelaps mercedesae</name>
    <dbReference type="NCBI Taxonomy" id="418985"/>
    <lineage>
        <taxon>Eukaryota</taxon>
        <taxon>Metazoa</taxon>
        <taxon>Ecdysozoa</taxon>
        <taxon>Arthropoda</taxon>
        <taxon>Chelicerata</taxon>
        <taxon>Arachnida</taxon>
        <taxon>Acari</taxon>
        <taxon>Parasitiformes</taxon>
        <taxon>Mesostigmata</taxon>
        <taxon>Gamasina</taxon>
        <taxon>Dermanyssoidea</taxon>
        <taxon>Laelapidae</taxon>
        <taxon>Tropilaelaps</taxon>
    </lineage>
</organism>
<evidence type="ECO:0000313" key="2">
    <source>
        <dbReference type="EMBL" id="OQR76571.1"/>
    </source>
</evidence>
<keyword evidence="3" id="KW-1185">Reference proteome</keyword>